<dbReference type="InterPro" id="IPR023676">
    <property type="entry name" value="Ribosomal_uS14_arc"/>
</dbReference>
<dbReference type="InterPro" id="IPR001209">
    <property type="entry name" value="Ribosomal_uS14"/>
</dbReference>
<comment type="subcellular location">
    <subcellularLocation>
        <location evidence="3">Cytoplasm</location>
        <location evidence="3">Cytosol</location>
    </subcellularLocation>
    <subcellularLocation>
        <location evidence="2">Rough endoplasmic reticulum</location>
    </subcellularLocation>
</comment>
<comment type="cofactor">
    <cofactor evidence="1">
        <name>Zn(2+)</name>
        <dbReference type="ChEBI" id="CHEBI:29105"/>
    </cofactor>
</comment>
<dbReference type="HAMAP" id="MF_01364_A">
    <property type="entry name" value="Ribosomal_uS14_2_A"/>
    <property type="match status" value="1"/>
</dbReference>
<proteinExistence type="inferred from homology"/>
<keyword evidence="7" id="KW-0699">rRNA-binding</keyword>
<dbReference type="GO" id="GO:0022627">
    <property type="term" value="C:cytosolic small ribosomal subunit"/>
    <property type="evidence" value="ECO:0007669"/>
    <property type="project" value="TreeGrafter"/>
</dbReference>
<keyword evidence="14" id="KW-1185">Reference proteome</keyword>
<dbReference type="InterPro" id="IPR039744">
    <property type="entry name" value="RIbosomal_uS14_euk_arc"/>
</dbReference>
<dbReference type="NCBIfam" id="NF004424">
    <property type="entry name" value="PRK05766.1"/>
    <property type="match status" value="1"/>
</dbReference>
<keyword evidence="9" id="KW-0694">RNA-binding</keyword>
<dbReference type="GO" id="GO:0019843">
    <property type="term" value="F:rRNA binding"/>
    <property type="evidence" value="ECO:0007669"/>
    <property type="project" value="UniProtKB-KW"/>
</dbReference>
<comment type="subunit">
    <text evidence="5">Component of the 40S small ribosomal subunit.</text>
</comment>
<keyword evidence="6" id="KW-0479">Metal-binding</keyword>
<evidence type="ECO:0000256" key="7">
    <source>
        <dbReference type="ARBA" id="ARBA00022730"/>
    </source>
</evidence>
<evidence type="ECO:0000256" key="3">
    <source>
        <dbReference type="ARBA" id="ARBA00004514"/>
    </source>
</evidence>
<evidence type="ECO:0000256" key="2">
    <source>
        <dbReference type="ARBA" id="ARBA00004427"/>
    </source>
</evidence>
<evidence type="ECO:0000256" key="12">
    <source>
        <dbReference type="ARBA" id="ARBA00035167"/>
    </source>
</evidence>
<evidence type="ECO:0000256" key="5">
    <source>
        <dbReference type="ARBA" id="ARBA00011542"/>
    </source>
</evidence>
<dbReference type="GO" id="GO:0002181">
    <property type="term" value="P:cytoplasmic translation"/>
    <property type="evidence" value="ECO:0007669"/>
    <property type="project" value="TreeGrafter"/>
</dbReference>
<dbReference type="Proteomes" id="UP000095282">
    <property type="component" value="Unplaced"/>
</dbReference>
<evidence type="ECO:0000256" key="8">
    <source>
        <dbReference type="ARBA" id="ARBA00022833"/>
    </source>
</evidence>
<dbReference type="PANTHER" id="PTHR12010:SF2">
    <property type="entry name" value="40S RIBOSOMAL PROTEIN S29"/>
    <property type="match status" value="1"/>
</dbReference>
<accession>A0A1I7UJS4</accession>
<dbReference type="GO" id="GO:0005791">
    <property type="term" value="C:rough endoplasmic reticulum"/>
    <property type="evidence" value="ECO:0007669"/>
    <property type="project" value="UniProtKB-SubCell"/>
</dbReference>
<dbReference type="GO" id="GO:0003735">
    <property type="term" value="F:structural constituent of ribosome"/>
    <property type="evidence" value="ECO:0007669"/>
    <property type="project" value="InterPro"/>
</dbReference>
<evidence type="ECO:0000256" key="1">
    <source>
        <dbReference type="ARBA" id="ARBA00001947"/>
    </source>
</evidence>
<dbReference type="WBParaSite" id="Csp11.Scaffold630.g16669.t1">
    <property type="protein sequence ID" value="Csp11.Scaffold630.g16669.t1"/>
    <property type="gene ID" value="Csp11.Scaffold630.g16669"/>
</dbReference>
<keyword evidence="11" id="KW-0687">Ribonucleoprotein</keyword>
<dbReference type="Pfam" id="PF00253">
    <property type="entry name" value="Ribosomal_S14"/>
    <property type="match status" value="1"/>
</dbReference>
<evidence type="ECO:0000256" key="10">
    <source>
        <dbReference type="ARBA" id="ARBA00022980"/>
    </source>
</evidence>
<evidence type="ECO:0000256" key="4">
    <source>
        <dbReference type="ARBA" id="ARBA00009083"/>
    </source>
</evidence>
<dbReference type="PANTHER" id="PTHR12010">
    <property type="entry name" value="40S RIBOSOMAL PROTEIN S29"/>
    <property type="match status" value="1"/>
</dbReference>
<evidence type="ECO:0000256" key="13">
    <source>
        <dbReference type="ARBA" id="ARBA00035455"/>
    </source>
</evidence>
<sequence length="99" mass="11426">MGFQNLWFSHPRKFGPGSRSCRVCAGHHGLIRKYGLDLCRRCFREQAKDIGFKKMDDPISYVVNHESVISLLSAALAQYQKCGYLRMQKKLMDFMACCM</sequence>
<dbReference type="InterPro" id="IPR043140">
    <property type="entry name" value="Ribosomal_uS14_sf"/>
</dbReference>
<dbReference type="InterPro" id="IPR018271">
    <property type="entry name" value="Ribosomal_uS14_CS"/>
</dbReference>
<organism evidence="14 15">
    <name type="scientific">Caenorhabditis tropicalis</name>
    <dbReference type="NCBI Taxonomy" id="1561998"/>
    <lineage>
        <taxon>Eukaryota</taxon>
        <taxon>Metazoa</taxon>
        <taxon>Ecdysozoa</taxon>
        <taxon>Nematoda</taxon>
        <taxon>Chromadorea</taxon>
        <taxon>Rhabditida</taxon>
        <taxon>Rhabditina</taxon>
        <taxon>Rhabditomorpha</taxon>
        <taxon>Rhabditoidea</taxon>
        <taxon>Rhabditidae</taxon>
        <taxon>Peloderinae</taxon>
        <taxon>Caenorhabditis</taxon>
    </lineage>
</organism>
<dbReference type="PROSITE" id="PS00527">
    <property type="entry name" value="RIBOSOMAL_S14"/>
    <property type="match status" value="1"/>
</dbReference>
<keyword evidence="10" id="KW-0689">Ribosomal protein</keyword>
<comment type="similarity">
    <text evidence="4">Belongs to the universal ribosomal protein uS14 family.</text>
</comment>
<dbReference type="eggNOG" id="KOG3506">
    <property type="taxonomic scope" value="Eukaryota"/>
</dbReference>
<reference evidence="15" key="1">
    <citation type="submission" date="2016-11" db="UniProtKB">
        <authorList>
            <consortium name="WormBaseParasite"/>
        </authorList>
    </citation>
    <scope>IDENTIFICATION</scope>
</reference>
<evidence type="ECO:0000256" key="11">
    <source>
        <dbReference type="ARBA" id="ARBA00023274"/>
    </source>
</evidence>
<name>A0A1I7UJS4_9PELO</name>
<evidence type="ECO:0000256" key="9">
    <source>
        <dbReference type="ARBA" id="ARBA00022884"/>
    </source>
</evidence>
<evidence type="ECO:0000313" key="15">
    <source>
        <dbReference type="WBParaSite" id="Csp11.Scaffold630.g16669.t1"/>
    </source>
</evidence>
<dbReference type="AlphaFoldDB" id="A0A1I7UJS4"/>
<evidence type="ECO:0000256" key="6">
    <source>
        <dbReference type="ARBA" id="ARBA00022723"/>
    </source>
</evidence>
<dbReference type="GO" id="GO:0008270">
    <property type="term" value="F:zinc ion binding"/>
    <property type="evidence" value="ECO:0007669"/>
    <property type="project" value="InterPro"/>
</dbReference>
<evidence type="ECO:0000313" key="14">
    <source>
        <dbReference type="Proteomes" id="UP000095282"/>
    </source>
</evidence>
<dbReference type="STRING" id="1561998.A0A1I7UJS4"/>
<dbReference type="Gene3D" id="4.10.830.10">
    <property type="entry name" value="30s Ribosomal Protein S14, Chain N"/>
    <property type="match status" value="1"/>
</dbReference>
<dbReference type="FunFam" id="4.10.830.10:FF:000002">
    <property type="entry name" value="40S ribosomal protein S29"/>
    <property type="match status" value="1"/>
</dbReference>
<keyword evidence="8" id="KW-0862">Zinc</keyword>
<protein>
    <recommendedName>
        <fullName evidence="12">Small ribosomal subunit protein uS14</fullName>
    </recommendedName>
    <alternativeName>
        <fullName evidence="13">40S ribosomal protein S29</fullName>
    </alternativeName>
</protein>